<dbReference type="CDD" id="cd06261">
    <property type="entry name" value="TM_PBP2"/>
    <property type="match status" value="1"/>
</dbReference>
<feature type="domain" description="ABC transmembrane type-1" evidence="8">
    <location>
        <begin position="63"/>
        <end position="275"/>
    </location>
</feature>
<dbReference type="AlphaFoldDB" id="A0A7C3WUK3"/>
<feature type="transmembrane region" description="Helical" evidence="7">
    <location>
        <begin position="257"/>
        <end position="276"/>
    </location>
</feature>
<dbReference type="InterPro" id="IPR000515">
    <property type="entry name" value="MetI-like"/>
</dbReference>
<feature type="transmembrane region" description="Helical" evidence="7">
    <location>
        <begin position="97"/>
        <end position="117"/>
    </location>
</feature>
<evidence type="ECO:0000256" key="2">
    <source>
        <dbReference type="ARBA" id="ARBA00022448"/>
    </source>
</evidence>
<evidence type="ECO:0000256" key="3">
    <source>
        <dbReference type="ARBA" id="ARBA00022475"/>
    </source>
</evidence>
<accession>A0A7C3WUK3</accession>
<comment type="subcellular location">
    <subcellularLocation>
        <location evidence="1 7">Cell membrane</location>
        <topology evidence="1 7">Multi-pass membrane protein</topology>
    </subcellularLocation>
</comment>
<evidence type="ECO:0000259" key="8">
    <source>
        <dbReference type="PROSITE" id="PS50928"/>
    </source>
</evidence>
<dbReference type="EMBL" id="DTIB01000109">
    <property type="protein sequence ID" value="HGB25665.1"/>
    <property type="molecule type" value="Genomic_DNA"/>
</dbReference>
<dbReference type="InterPro" id="IPR035906">
    <property type="entry name" value="MetI-like_sf"/>
</dbReference>
<dbReference type="PANTHER" id="PTHR30193:SF45">
    <property type="entry name" value="ABC TRANSPORTER PERMEASE PROTEIN"/>
    <property type="match status" value="1"/>
</dbReference>
<evidence type="ECO:0000256" key="6">
    <source>
        <dbReference type="ARBA" id="ARBA00023136"/>
    </source>
</evidence>
<dbReference type="InterPro" id="IPR051393">
    <property type="entry name" value="ABC_transporter_permease"/>
</dbReference>
<evidence type="ECO:0000313" key="9">
    <source>
        <dbReference type="EMBL" id="HGB25665.1"/>
    </source>
</evidence>
<feature type="transmembrane region" description="Helical" evidence="7">
    <location>
        <begin position="195"/>
        <end position="213"/>
    </location>
</feature>
<comment type="caution">
    <text evidence="9">The sequence shown here is derived from an EMBL/GenBank/DDBJ whole genome shotgun (WGS) entry which is preliminary data.</text>
</comment>
<keyword evidence="2 7" id="KW-0813">Transport</keyword>
<reference evidence="9" key="1">
    <citation type="journal article" date="2020" name="mSystems">
        <title>Genome- and Community-Level Interaction Insights into Carbon Utilization and Element Cycling Functions of Hydrothermarchaeota in Hydrothermal Sediment.</title>
        <authorList>
            <person name="Zhou Z."/>
            <person name="Liu Y."/>
            <person name="Xu W."/>
            <person name="Pan J."/>
            <person name="Luo Z.H."/>
            <person name="Li M."/>
        </authorList>
    </citation>
    <scope>NUCLEOTIDE SEQUENCE [LARGE SCALE GENOMIC DNA]</scope>
    <source>
        <strain evidence="9">SpSt-8</strain>
    </source>
</reference>
<comment type="similarity">
    <text evidence="7">Belongs to the binding-protein-dependent transport system permease family.</text>
</comment>
<sequence length="282" mass="31604">MKRLSFLLLLPALAMLLFVTAYPIAGTLYFSLHKYNLITGEFKFVGLQEYIELLQDPVFQVSVRNTLVFSVSATLAQTFLGLAIAVLVNQEVRGRQWVIPLIVLPNMFSVVIVSSMWKLMLDYDTGLVNYILKALGLQPQAWLSSVQLALPSIVIIDTWQWTPICFLIFYAGLQSIPRELYEAALVDGASPLRTFWSITLPMLKPYIALVLLLRSIDTFRLFDKVYLLTGGGPAHSTETISLYIFKTGLVFWEIGKASAASFIMLALILVVSAVYVRRVLLA</sequence>
<keyword evidence="3" id="KW-1003">Cell membrane</keyword>
<dbReference type="GO" id="GO:0055085">
    <property type="term" value="P:transmembrane transport"/>
    <property type="evidence" value="ECO:0007669"/>
    <property type="project" value="InterPro"/>
</dbReference>
<evidence type="ECO:0000256" key="4">
    <source>
        <dbReference type="ARBA" id="ARBA00022692"/>
    </source>
</evidence>
<keyword evidence="6 7" id="KW-0472">Membrane</keyword>
<evidence type="ECO:0000256" key="7">
    <source>
        <dbReference type="RuleBase" id="RU363032"/>
    </source>
</evidence>
<name>A0A7C3WUK3_THEPE</name>
<dbReference type="PANTHER" id="PTHR30193">
    <property type="entry name" value="ABC TRANSPORTER PERMEASE PROTEIN"/>
    <property type="match status" value="1"/>
</dbReference>
<gene>
    <name evidence="9" type="ORF">ENV88_06565</name>
</gene>
<evidence type="ECO:0000256" key="5">
    <source>
        <dbReference type="ARBA" id="ARBA00022989"/>
    </source>
</evidence>
<proteinExistence type="inferred from homology"/>
<organism evidence="9">
    <name type="scientific">Thermofilum pendens</name>
    <dbReference type="NCBI Taxonomy" id="2269"/>
    <lineage>
        <taxon>Archaea</taxon>
        <taxon>Thermoproteota</taxon>
        <taxon>Thermoprotei</taxon>
        <taxon>Thermofilales</taxon>
        <taxon>Thermofilaceae</taxon>
        <taxon>Thermofilum</taxon>
    </lineage>
</organism>
<dbReference type="Pfam" id="PF00528">
    <property type="entry name" value="BPD_transp_1"/>
    <property type="match status" value="1"/>
</dbReference>
<dbReference type="Gene3D" id="1.10.3720.10">
    <property type="entry name" value="MetI-like"/>
    <property type="match status" value="1"/>
</dbReference>
<protein>
    <submittedName>
        <fullName evidence="9">Sugar ABC transporter permease</fullName>
    </submittedName>
</protein>
<feature type="transmembrane region" description="Helical" evidence="7">
    <location>
        <begin position="67"/>
        <end position="88"/>
    </location>
</feature>
<dbReference type="SUPFAM" id="SSF161098">
    <property type="entry name" value="MetI-like"/>
    <property type="match status" value="1"/>
</dbReference>
<dbReference type="PROSITE" id="PS50928">
    <property type="entry name" value="ABC_TM1"/>
    <property type="match status" value="1"/>
</dbReference>
<evidence type="ECO:0000256" key="1">
    <source>
        <dbReference type="ARBA" id="ARBA00004651"/>
    </source>
</evidence>
<keyword evidence="5 7" id="KW-1133">Transmembrane helix</keyword>
<dbReference type="GO" id="GO:0005886">
    <property type="term" value="C:plasma membrane"/>
    <property type="evidence" value="ECO:0007669"/>
    <property type="project" value="UniProtKB-SubCell"/>
</dbReference>
<keyword evidence="4 7" id="KW-0812">Transmembrane</keyword>